<dbReference type="Proteomes" id="UP000030428">
    <property type="component" value="Unassembled WGS sequence"/>
</dbReference>
<comment type="caution">
    <text evidence="1">The sequence shown here is derived from an EMBL/GenBank/DDBJ whole genome shotgun (WGS) entry which is preliminary data.</text>
</comment>
<sequence>MLISLIVLYPYGQLTANPVNQATSSPSTWIITFDTRHSQRHDIVSILMWESGLGEFTGNLRIFNIFMAQLLFLERARQHAIEQMNASEMAAREKKRFNKIKK</sequence>
<dbReference type="EMBL" id="JSZA02000170">
    <property type="protein sequence ID" value="KHD09024.2"/>
    <property type="molecule type" value="Genomic_DNA"/>
</dbReference>
<evidence type="ECO:0000313" key="1">
    <source>
        <dbReference type="EMBL" id="KHD09024.2"/>
    </source>
</evidence>
<name>A0A0A6PFI2_9GAMM</name>
<reference evidence="1 2" key="1">
    <citation type="journal article" date="2016" name="Front. Microbiol.">
        <title>Single-Cell (Meta-)Genomics of a Dimorphic Candidatus Thiomargarita nelsonii Reveals Genomic Plasticity.</title>
        <authorList>
            <person name="Flood B.E."/>
            <person name="Fliss P."/>
            <person name="Jones D.S."/>
            <person name="Dick G.J."/>
            <person name="Jain S."/>
            <person name="Kaster A.K."/>
            <person name="Winkel M."/>
            <person name="Mussmann M."/>
            <person name="Bailey J."/>
        </authorList>
    </citation>
    <scope>NUCLEOTIDE SEQUENCE [LARGE SCALE GENOMIC DNA]</scope>
    <source>
        <strain evidence="1">Hydrate Ridge</strain>
    </source>
</reference>
<protein>
    <submittedName>
        <fullName evidence="1">Uncharacterized protein</fullName>
    </submittedName>
</protein>
<keyword evidence="2" id="KW-1185">Reference proteome</keyword>
<accession>A0A0A6PFI2</accession>
<dbReference type="AlphaFoldDB" id="A0A0A6PFI2"/>
<evidence type="ECO:0000313" key="2">
    <source>
        <dbReference type="Proteomes" id="UP000030428"/>
    </source>
</evidence>
<organism evidence="1 2">
    <name type="scientific">Candidatus Thiomargarita nelsonii</name>
    <dbReference type="NCBI Taxonomy" id="1003181"/>
    <lineage>
        <taxon>Bacteria</taxon>
        <taxon>Pseudomonadati</taxon>
        <taxon>Pseudomonadota</taxon>
        <taxon>Gammaproteobacteria</taxon>
        <taxon>Thiotrichales</taxon>
        <taxon>Thiotrichaceae</taxon>
        <taxon>Thiomargarita</taxon>
    </lineage>
</organism>
<gene>
    <name evidence="1" type="ORF">PN36_27485</name>
</gene>
<proteinExistence type="predicted"/>